<dbReference type="PROSITE" id="PS00136">
    <property type="entry name" value="SUBTILASE_ASP"/>
    <property type="match status" value="1"/>
</dbReference>
<dbReference type="PANTHER" id="PTHR43806">
    <property type="entry name" value="PEPTIDASE S8"/>
    <property type="match status" value="1"/>
</dbReference>
<keyword evidence="2" id="KW-0645">Protease</keyword>
<evidence type="ECO:0000256" key="1">
    <source>
        <dbReference type="ARBA" id="ARBA00011073"/>
    </source>
</evidence>
<dbReference type="EMBL" id="JBEPMU010000005">
    <property type="protein sequence ID" value="MET3653613.1"/>
    <property type="molecule type" value="Genomic_DNA"/>
</dbReference>
<evidence type="ECO:0000256" key="4">
    <source>
        <dbReference type="ARBA" id="ARBA00022825"/>
    </source>
</evidence>
<dbReference type="InterPro" id="IPR000209">
    <property type="entry name" value="Peptidase_S8/S53_dom"/>
</dbReference>
<dbReference type="Gene3D" id="3.40.50.200">
    <property type="entry name" value="Peptidase S8/S53 domain"/>
    <property type="match status" value="1"/>
</dbReference>
<dbReference type="PANTHER" id="PTHR43806:SF11">
    <property type="entry name" value="CEREVISIN-RELATED"/>
    <property type="match status" value="1"/>
</dbReference>
<feature type="domain" description="Peptidase S8/S53" evidence="7">
    <location>
        <begin position="192"/>
        <end position="346"/>
    </location>
</feature>
<dbReference type="InterPro" id="IPR036852">
    <property type="entry name" value="Peptidase_S8/S53_dom_sf"/>
</dbReference>
<dbReference type="PROSITE" id="PS51257">
    <property type="entry name" value="PROKAR_LIPOPROTEIN"/>
    <property type="match status" value="1"/>
</dbReference>
<comment type="caution">
    <text evidence="8">The sequence shown here is derived from an EMBL/GenBank/DDBJ whole genome shotgun (WGS) entry which is preliminary data.</text>
</comment>
<dbReference type="InterPro" id="IPR050131">
    <property type="entry name" value="Peptidase_S8_subtilisin-like"/>
</dbReference>
<comment type="similarity">
    <text evidence="1 5">Belongs to the peptidase S8 family.</text>
</comment>
<dbReference type="Pfam" id="PF00082">
    <property type="entry name" value="Peptidase_S8"/>
    <property type="match status" value="1"/>
</dbReference>
<feature type="chain" id="PRO_5045532309" description="Peptidase S8/S53 domain-containing protein" evidence="6">
    <location>
        <begin position="27"/>
        <end position="474"/>
    </location>
</feature>
<comment type="caution">
    <text evidence="5">Lacks conserved residue(s) required for the propagation of feature annotation.</text>
</comment>
<keyword evidence="3" id="KW-0378">Hydrolase</keyword>
<evidence type="ECO:0000256" key="2">
    <source>
        <dbReference type="ARBA" id="ARBA00022670"/>
    </source>
</evidence>
<feature type="signal peptide" evidence="6">
    <location>
        <begin position="1"/>
        <end position="26"/>
    </location>
</feature>
<reference evidence="8 9" key="1">
    <citation type="submission" date="2024-06" db="EMBL/GenBank/DDBJ databases">
        <title>Sorghum-associated microbial communities from plants grown in Nebraska, USA.</title>
        <authorList>
            <person name="Schachtman D."/>
        </authorList>
    </citation>
    <scope>NUCLEOTIDE SEQUENCE [LARGE SCALE GENOMIC DNA]</scope>
    <source>
        <strain evidence="8 9">1073</strain>
    </source>
</reference>
<evidence type="ECO:0000256" key="5">
    <source>
        <dbReference type="PROSITE-ProRule" id="PRU01240"/>
    </source>
</evidence>
<evidence type="ECO:0000256" key="6">
    <source>
        <dbReference type="SAM" id="SignalP"/>
    </source>
</evidence>
<keyword evidence="4" id="KW-0720">Serine protease</keyword>
<evidence type="ECO:0000313" key="9">
    <source>
        <dbReference type="Proteomes" id="UP001549184"/>
    </source>
</evidence>
<accession>A0ABV2K0Q4</accession>
<evidence type="ECO:0000256" key="3">
    <source>
        <dbReference type="ARBA" id="ARBA00022801"/>
    </source>
</evidence>
<name>A0ABV2K0Q4_9GAMM</name>
<gene>
    <name evidence="8" type="ORF">ABIC75_003350</name>
</gene>
<proteinExistence type="inferred from homology"/>
<dbReference type="Proteomes" id="UP001549184">
    <property type="component" value="Unassembled WGS sequence"/>
</dbReference>
<keyword evidence="9" id="KW-1185">Reference proteome</keyword>
<evidence type="ECO:0000313" key="8">
    <source>
        <dbReference type="EMBL" id="MET3653613.1"/>
    </source>
</evidence>
<protein>
    <recommendedName>
        <fullName evidence="7">Peptidase S8/S53 domain-containing protein</fullName>
    </recommendedName>
</protein>
<keyword evidence="6" id="KW-0732">Signal</keyword>
<evidence type="ECO:0000259" key="7">
    <source>
        <dbReference type="Pfam" id="PF00082"/>
    </source>
</evidence>
<sequence>MQCLTFKAALAASVAFALSFGCITHAQTASGSNGLATRINTSAVTSNATFNRFIVRYNASTPMTAVTATQGASAAMTHAMKLQATLSSNAPTVSYKRALATGAHLIATSRKLSASEATAFMQSIASDPTVAYVQPDVMRHPIQAPASFTPNDNYFAKYQTDFLPGDGKLTPISSAANWGGANITGAWDLADGTGITIAVLDTGIVKHADLDTSLADDGYDFLTSALNSGRPGDGRAAGGWDLGDWTTGAPYSSGPDACVDAAHASGSSWHGSHVAGASGAEITNNGIGMAGMAYKAKVLPVRVLGHCGGPDSDIADAIVWASGGHVDGVPDNKHPAQVINMSLGGDGACTADDNTALHQQRCHWHECPFLRRGQWHRDRLELWCGARQHQRHRHRHESDRLQRRFRCHRREYLCRGPRCHRLGRFLHHGQRIESRMGAGFCIDVTWCGRLYFRRLQRSAGCRCLCERRSGEEWA</sequence>
<organism evidence="8 9">
    <name type="scientific">Dyella japonica</name>
    <dbReference type="NCBI Taxonomy" id="231455"/>
    <lineage>
        <taxon>Bacteria</taxon>
        <taxon>Pseudomonadati</taxon>
        <taxon>Pseudomonadota</taxon>
        <taxon>Gammaproteobacteria</taxon>
        <taxon>Lysobacterales</taxon>
        <taxon>Rhodanobacteraceae</taxon>
        <taxon>Dyella</taxon>
    </lineage>
</organism>
<dbReference type="PROSITE" id="PS51892">
    <property type="entry name" value="SUBTILASE"/>
    <property type="match status" value="1"/>
</dbReference>
<dbReference type="InterPro" id="IPR023827">
    <property type="entry name" value="Peptidase_S8_Asp-AS"/>
</dbReference>
<dbReference type="SUPFAM" id="SSF52743">
    <property type="entry name" value="Subtilisin-like"/>
    <property type="match status" value="1"/>
</dbReference>